<dbReference type="AlphaFoldDB" id="A0AAN1QPM2"/>
<proteinExistence type="predicted"/>
<evidence type="ECO:0000313" key="2">
    <source>
        <dbReference type="Proteomes" id="UP000267249"/>
    </source>
</evidence>
<name>A0AAN1QPM2_SYNEL</name>
<evidence type="ECO:0000313" key="1">
    <source>
        <dbReference type="EMBL" id="AZB73037.1"/>
    </source>
</evidence>
<dbReference type="Proteomes" id="UP000267249">
    <property type="component" value="Chromosome"/>
</dbReference>
<reference evidence="1 2" key="1">
    <citation type="journal article" date="2018" name="Sci. Rep.">
        <title>Genome Features and Biochemical Characteristics of a Robust, Fast Growing and Naturally Transformable Cyanobacterium Synechococcus elongatus PCC 11801 Isolated from India.</title>
        <authorList>
            <person name="Jaiswal D."/>
            <person name="Sengupta A."/>
            <person name="Sohoni S."/>
            <person name="Sengupta S."/>
            <person name="Phadnavis A.G."/>
            <person name="Pakrasi H.B."/>
            <person name="Wangikar P.P."/>
        </authorList>
    </citation>
    <scope>NUCLEOTIDE SEQUENCE [LARGE SCALE GENOMIC DNA]</scope>
    <source>
        <strain evidence="1 2">PCC 11801</strain>
    </source>
</reference>
<dbReference type="RefSeq" id="WP_208673421.1">
    <property type="nucleotide sequence ID" value="NZ_CP030139.2"/>
</dbReference>
<accession>A0AAN1QPM2</accession>
<protein>
    <submittedName>
        <fullName evidence="1">Uncharacterized protein</fullName>
    </submittedName>
</protein>
<dbReference type="EMBL" id="CP030139">
    <property type="protein sequence ID" value="AZB73037.1"/>
    <property type="molecule type" value="Genomic_DNA"/>
</dbReference>
<sequence length="136" mass="14637">MTVTLGEELRNSLCELIRDRASSGWLILAADYNAQTQQLTDEVVRFSLAAVPFGAIAAGSMAANPIAPARCSRSATLRYWEIRSNPLHPTHPDQILLRGTIGDISNPGDADLVLDTVTVQQNQAIAIASFTYSAPL</sequence>
<gene>
    <name evidence="1" type="ORF">DOP62_10160</name>
</gene>
<organism evidence="1 2">
    <name type="scientific">Synechococcus elongatus PCC 11801</name>
    <dbReference type="NCBI Taxonomy" id="2219813"/>
    <lineage>
        <taxon>Bacteria</taxon>
        <taxon>Bacillati</taxon>
        <taxon>Cyanobacteriota</taxon>
        <taxon>Cyanophyceae</taxon>
        <taxon>Synechococcales</taxon>
        <taxon>Synechococcaceae</taxon>
        <taxon>Synechococcus</taxon>
    </lineage>
</organism>